<sequence length="76" mass="8424">MVSQPPSLLFLALDQPNQKGPFRNSNPKTRNLPNLFSTDSAGETSLNFGAALPKAKPTKPLKQFYRNKSQNPIPRT</sequence>
<proteinExistence type="predicted"/>
<evidence type="ECO:0000256" key="1">
    <source>
        <dbReference type="SAM" id="MobiDB-lite"/>
    </source>
</evidence>
<feature type="compositionally biased region" description="Low complexity" evidence="1">
    <location>
        <begin position="50"/>
        <end position="62"/>
    </location>
</feature>
<comment type="caution">
    <text evidence="2">The sequence shown here is derived from an EMBL/GenBank/DDBJ whole genome shotgun (WGS) entry which is preliminary data.</text>
</comment>
<gene>
    <name evidence="2" type="ORF">COLO4_38607</name>
</gene>
<accession>A0A1R3FTW2</accession>
<evidence type="ECO:0000313" key="3">
    <source>
        <dbReference type="Proteomes" id="UP000187203"/>
    </source>
</evidence>
<dbReference type="Proteomes" id="UP000187203">
    <property type="component" value="Unassembled WGS sequence"/>
</dbReference>
<feature type="compositionally biased region" description="Polar residues" evidence="1">
    <location>
        <begin position="66"/>
        <end position="76"/>
    </location>
</feature>
<dbReference type="EMBL" id="AWUE01024918">
    <property type="protein sequence ID" value="OMO49311.1"/>
    <property type="molecule type" value="Genomic_DNA"/>
</dbReference>
<feature type="region of interest" description="Disordered" evidence="1">
    <location>
        <begin position="1"/>
        <end position="76"/>
    </location>
</feature>
<dbReference type="AlphaFoldDB" id="A0A1R3FTW2"/>
<protein>
    <submittedName>
        <fullName evidence="2">Uncharacterized protein</fullName>
    </submittedName>
</protein>
<reference evidence="3" key="1">
    <citation type="submission" date="2013-09" db="EMBL/GenBank/DDBJ databases">
        <title>Corchorus olitorius genome sequencing.</title>
        <authorList>
            <person name="Alam M."/>
            <person name="Haque M.S."/>
            <person name="Islam M.S."/>
            <person name="Emdad E.M."/>
            <person name="Islam M.M."/>
            <person name="Ahmed B."/>
            <person name="Halim A."/>
            <person name="Hossen Q.M.M."/>
            <person name="Hossain M.Z."/>
            <person name="Ahmed R."/>
            <person name="Khan M.M."/>
            <person name="Islam R."/>
            <person name="Rashid M.M."/>
            <person name="Khan S.A."/>
            <person name="Rahman M.S."/>
            <person name="Alam M."/>
            <person name="Yahiya A.S."/>
            <person name="Khan M.S."/>
            <person name="Azam M.S."/>
            <person name="Haque T."/>
            <person name="Lashkar M.Z.H."/>
            <person name="Akhand A.I."/>
            <person name="Morshed G."/>
            <person name="Roy S."/>
            <person name="Uddin K.S."/>
            <person name="Rabeya T."/>
            <person name="Hossain A.S."/>
            <person name="Chowdhury A."/>
            <person name="Snigdha A.R."/>
            <person name="Mortoza M.S."/>
            <person name="Matin S.A."/>
            <person name="Hoque S.M.E."/>
            <person name="Islam M.K."/>
            <person name="Roy D.K."/>
            <person name="Haider R."/>
            <person name="Moosa M.M."/>
            <person name="Elias S.M."/>
            <person name="Hasan A.M."/>
            <person name="Jahan S."/>
            <person name="Shafiuddin M."/>
            <person name="Mahmood N."/>
            <person name="Shommy N.S."/>
        </authorList>
    </citation>
    <scope>NUCLEOTIDE SEQUENCE [LARGE SCALE GENOMIC DNA]</scope>
    <source>
        <strain evidence="3">cv. O-4</strain>
    </source>
</reference>
<keyword evidence="3" id="KW-1185">Reference proteome</keyword>
<feature type="compositionally biased region" description="Polar residues" evidence="1">
    <location>
        <begin position="15"/>
        <end position="47"/>
    </location>
</feature>
<organism evidence="2 3">
    <name type="scientific">Corchorus olitorius</name>
    <dbReference type="NCBI Taxonomy" id="93759"/>
    <lineage>
        <taxon>Eukaryota</taxon>
        <taxon>Viridiplantae</taxon>
        <taxon>Streptophyta</taxon>
        <taxon>Embryophyta</taxon>
        <taxon>Tracheophyta</taxon>
        <taxon>Spermatophyta</taxon>
        <taxon>Magnoliopsida</taxon>
        <taxon>eudicotyledons</taxon>
        <taxon>Gunneridae</taxon>
        <taxon>Pentapetalae</taxon>
        <taxon>rosids</taxon>
        <taxon>malvids</taxon>
        <taxon>Malvales</taxon>
        <taxon>Malvaceae</taxon>
        <taxon>Grewioideae</taxon>
        <taxon>Apeibeae</taxon>
        <taxon>Corchorus</taxon>
    </lineage>
</organism>
<name>A0A1R3FTW2_9ROSI</name>
<evidence type="ECO:0000313" key="2">
    <source>
        <dbReference type="EMBL" id="OMO49311.1"/>
    </source>
</evidence>